<keyword evidence="4" id="KW-0574">Periplasm</keyword>
<proteinExistence type="inferred from homology"/>
<dbReference type="Pfam" id="PF07813">
    <property type="entry name" value="LTXXQ"/>
    <property type="match status" value="1"/>
</dbReference>
<dbReference type="Gene3D" id="1.20.120.1490">
    <property type="match status" value="1"/>
</dbReference>
<dbReference type="InterPro" id="IPR012899">
    <property type="entry name" value="LTXXQ"/>
</dbReference>
<evidence type="ECO:0000313" key="6">
    <source>
        <dbReference type="EMBL" id="AFZ46757.1"/>
    </source>
</evidence>
<evidence type="ECO:0000256" key="3">
    <source>
        <dbReference type="ARBA" id="ARBA00022729"/>
    </source>
</evidence>
<keyword evidence="3" id="KW-0732">Signal</keyword>
<dbReference type="KEGG" id="csn:Cyast_0785"/>
<dbReference type="CDD" id="cd09916">
    <property type="entry name" value="CpxP_like"/>
    <property type="match status" value="1"/>
</dbReference>
<evidence type="ECO:0008006" key="8">
    <source>
        <dbReference type="Google" id="ProtNLM"/>
    </source>
</evidence>
<dbReference type="HOGENOM" id="CLU_123310_1_0_3"/>
<organism evidence="6 7">
    <name type="scientific">Cyanobacterium stanieri (strain ATCC 29140 / PCC 7202)</name>
    <dbReference type="NCBI Taxonomy" id="292563"/>
    <lineage>
        <taxon>Bacteria</taxon>
        <taxon>Bacillati</taxon>
        <taxon>Cyanobacteriota</taxon>
        <taxon>Cyanophyceae</taxon>
        <taxon>Oscillatoriophycideae</taxon>
        <taxon>Chroococcales</taxon>
        <taxon>Geminocystaceae</taxon>
        <taxon>Cyanobacterium</taxon>
    </lineage>
</organism>
<dbReference type="Proteomes" id="UP000010483">
    <property type="component" value="Chromosome"/>
</dbReference>
<comment type="similarity">
    <text evidence="2">Belongs to the CpxP/Spy family.</text>
</comment>
<dbReference type="AlphaFoldDB" id="K9YJW4"/>
<dbReference type="PANTHER" id="PTHR38102:SF1">
    <property type="entry name" value="PERIPLASMIC CHAPERONE SPY"/>
    <property type="match status" value="1"/>
</dbReference>
<dbReference type="eggNOG" id="COG3678">
    <property type="taxonomic scope" value="Bacteria"/>
</dbReference>
<name>K9YJW4_CYASC</name>
<dbReference type="InterPro" id="IPR052211">
    <property type="entry name" value="Cpx_auxiliary_protein"/>
</dbReference>
<comment type="subcellular location">
    <subcellularLocation>
        <location evidence="1">Periplasm</location>
    </subcellularLocation>
</comment>
<dbReference type="STRING" id="292563.Cyast_0785"/>
<evidence type="ECO:0000256" key="1">
    <source>
        <dbReference type="ARBA" id="ARBA00004418"/>
    </source>
</evidence>
<sequence>MREKVIMKNNISRFLVVTTLLTFAGVGRAIALDANTIDLEASLLNETIELAQAREGNQRWGNNKGGQSRLIQELNLTQEQQQQMQQIKNRYEPQMSSLRQQIRTERQTLQTMMSNNESADAIRAQNETISNLTQQMRNVGFETMLEMREVLTPQQRDQLTQMMNERRSSNRQNR</sequence>
<evidence type="ECO:0000256" key="2">
    <source>
        <dbReference type="ARBA" id="ARBA00008441"/>
    </source>
</evidence>
<keyword evidence="7" id="KW-1185">Reference proteome</keyword>
<protein>
    <recommendedName>
        <fullName evidence="8">P pilus assembly/Cpx signaling pathway, periplasmic inhibitor/zinc-resistance associated protein</fullName>
    </recommendedName>
</protein>
<evidence type="ECO:0000313" key="7">
    <source>
        <dbReference type="Proteomes" id="UP000010483"/>
    </source>
</evidence>
<evidence type="ECO:0000256" key="4">
    <source>
        <dbReference type="ARBA" id="ARBA00022764"/>
    </source>
</evidence>
<dbReference type="GO" id="GO:0051082">
    <property type="term" value="F:unfolded protein binding"/>
    <property type="evidence" value="ECO:0007669"/>
    <property type="project" value="TreeGrafter"/>
</dbReference>
<dbReference type="GO" id="GO:0030288">
    <property type="term" value="C:outer membrane-bounded periplasmic space"/>
    <property type="evidence" value="ECO:0007669"/>
    <property type="project" value="TreeGrafter"/>
</dbReference>
<accession>K9YJW4</accession>
<feature type="region of interest" description="Disordered" evidence="5">
    <location>
        <begin position="153"/>
        <end position="174"/>
    </location>
</feature>
<dbReference type="BioCyc" id="CSTA292563:G1353-791-MONOMER"/>
<reference evidence="7" key="1">
    <citation type="journal article" date="2013" name="Proc. Natl. Acad. Sci. U.S.A.">
        <title>Improving the coverage of the cyanobacterial phylum using diversity-driven genome sequencing.</title>
        <authorList>
            <person name="Shih P.M."/>
            <person name="Wu D."/>
            <person name="Latifi A."/>
            <person name="Axen S.D."/>
            <person name="Fewer D.P."/>
            <person name="Talla E."/>
            <person name="Calteau A."/>
            <person name="Cai F."/>
            <person name="Tandeau de Marsac N."/>
            <person name="Rippka R."/>
            <person name="Herdman M."/>
            <person name="Sivonen K."/>
            <person name="Coursin T."/>
            <person name="Laurent T."/>
            <person name="Goodwin L."/>
            <person name="Nolan M."/>
            <person name="Davenport K.W."/>
            <person name="Han C.S."/>
            <person name="Rubin E.M."/>
            <person name="Eisen J.A."/>
            <person name="Woyke T."/>
            <person name="Gugger M."/>
            <person name="Kerfeld C.A."/>
        </authorList>
    </citation>
    <scope>NUCLEOTIDE SEQUENCE [LARGE SCALE GENOMIC DNA]</scope>
    <source>
        <strain evidence="7">ATCC 29140 / PCC 7202</strain>
    </source>
</reference>
<evidence type="ECO:0000256" key="5">
    <source>
        <dbReference type="SAM" id="MobiDB-lite"/>
    </source>
</evidence>
<gene>
    <name evidence="6" type="ordered locus">Cyast_0785</name>
</gene>
<feature type="compositionally biased region" description="Polar residues" evidence="5">
    <location>
        <begin position="153"/>
        <end position="163"/>
    </location>
</feature>
<dbReference type="EMBL" id="CP003940">
    <property type="protein sequence ID" value="AFZ46757.1"/>
    <property type="molecule type" value="Genomic_DNA"/>
</dbReference>
<dbReference type="PANTHER" id="PTHR38102">
    <property type="entry name" value="PERIPLASMIC CHAPERONE SPY"/>
    <property type="match status" value="1"/>
</dbReference>